<organism evidence="1 2">
    <name type="scientific">Caerostris extrusa</name>
    <name type="common">Bark spider</name>
    <name type="synonym">Caerostris bankana</name>
    <dbReference type="NCBI Taxonomy" id="172846"/>
    <lineage>
        <taxon>Eukaryota</taxon>
        <taxon>Metazoa</taxon>
        <taxon>Ecdysozoa</taxon>
        <taxon>Arthropoda</taxon>
        <taxon>Chelicerata</taxon>
        <taxon>Arachnida</taxon>
        <taxon>Araneae</taxon>
        <taxon>Araneomorphae</taxon>
        <taxon>Entelegynae</taxon>
        <taxon>Araneoidea</taxon>
        <taxon>Araneidae</taxon>
        <taxon>Caerostris</taxon>
    </lineage>
</organism>
<proteinExistence type="predicted"/>
<evidence type="ECO:0000313" key="2">
    <source>
        <dbReference type="Proteomes" id="UP001054945"/>
    </source>
</evidence>
<dbReference type="Proteomes" id="UP001054945">
    <property type="component" value="Unassembled WGS sequence"/>
</dbReference>
<dbReference type="AlphaFoldDB" id="A0AAV4YBF9"/>
<accession>A0AAV4YBF9</accession>
<reference evidence="1 2" key="1">
    <citation type="submission" date="2021-06" db="EMBL/GenBank/DDBJ databases">
        <title>Caerostris extrusa draft genome.</title>
        <authorList>
            <person name="Kono N."/>
            <person name="Arakawa K."/>
        </authorList>
    </citation>
    <scope>NUCLEOTIDE SEQUENCE [LARGE SCALE GENOMIC DNA]</scope>
</reference>
<evidence type="ECO:0000313" key="1">
    <source>
        <dbReference type="EMBL" id="GIZ04572.1"/>
    </source>
</evidence>
<keyword evidence="2" id="KW-1185">Reference proteome</keyword>
<gene>
    <name evidence="1" type="ORF">CEXT_807911</name>
</gene>
<protein>
    <submittedName>
        <fullName evidence="1">Uncharacterized protein</fullName>
    </submittedName>
</protein>
<sequence length="111" mass="13445">MRLQAQFFFESECPVSRLDISLELNLTFFRFPRSSKSEADLACFQVLNPKLRTVFFRYGNVNSHYLDLFAYGFRERVFDQENLSIKRTWIRRIRRKRKLHLSRDEGSMNEI</sequence>
<comment type="caution">
    <text evidence="1">The sequence shown here is derived from an EMBL/GenBank/DDBJ whole genome shotgun (WGS) entry which is preliminary data.</text>
</comment>
<name>A0AAV4YBF9_CAEEX</name>
<dbReference type="EMBL" id="BPLR01019105">
    <property type="protein sequence ID" value="GIZ04572.1"/>
    <property type="molecule type" value="Genomic_DNA"/>
</dbReference>